<sequence>MAAHKKKTGGVKRFANAEQYWEDESVIYNQCDIFIQATFEKTVNASNAEKINYKIIAEGANNHHGSERKTSCQRCYLFTRYFAYAGGVTASYLEWLKNLKHSNPGRMTRRWQEQGKHRILEVIKMRPGLNINIKDSKLAKTMLEDHRIHTALKPSITLWLYLQNKRLILDQLLTLALSASQTSILKWLELKHDRVFTNIIHQNILITIQQDLLLYLAMVFWYL</sequence>
<evidence type="ECO:0000313" key="3">
    <source>
        <dbReference type="EMBL" id="CAD8077204.1"/>
    </source>
</evidence>
<dbReference type="OrthoDB" id="6718861at2759"/>
<evidence type="ECO:0000259" key="2">
    <source>
        <dbReference type="Pfam" id="PF00208"/>
    </source>
</evidence>
<dbReference type="GO" id="GO:0005739">
    <property type="term" value="C:mitochondrion"/>
    <property type="evidence" value="ECO:0007669"/>
    <property type="project" value="TreeGrafter"/>
</dbReference>
<dbReference type="PANTHER" id="PTHR11606">
    <property type="entry name" value="GLUTAMATE DEHYDROGENASE"/>
    <property type="match status" value="1"/>
</dbReference>
<evidence type="ECO:0000256" key="1">
    <source>
        <dbReference type="ARBA" id="ARBA00023002"/>
    </source>
</evidence>
<dbReference type="Pfam" id="PF00208">
    <property type="entry name" value="ELFV_dehydrog"/>
    <property type="match status" value="1"/>
</dbReference>
<dbReference type="AlphaFoldDB" id="A0A8S1MQP7"/>
<protein>
    <recommendedName>
        <fullName evidence="2">Glutamate/phenylalanine/leucine/valine/L-tryptophan dehydrogenase C-terminal domain-containing protein</fullName>
    </recommendedName>
</protein>
<name>A0A8S1MQP7_9CILI</name>
<dbReference type="GO" id="GO:0006538">
    <property type="term" value="P:L-glutamate catabolic process"/>
    <property type="evidence" value="ECO:0007669"/>
    <property type="project" value="TreeGrafter"/>
</dbReference>
<evidence type="ECO:0000313" key="4">
    <source>
        <dbReference type="Proteomes" id="UP000692954"/>
    </source>
</evidence>
<dbReference type="GO" id="GO:0004352">
    <property type="term" value="F:glutamate dehydrogenase (NAD+) activity"/>
    <property type="evidence" value="ECO:0007669"/>
    <property type="project" value="TreeGrafter"/>
</dbReference>
<dbReference type="PANTHER" id="PTHR11606:SF13">
    <property type="entry name" value="GLUTAMATE DEHYDROGENASE 1, MITOCHONDRIAL"/>
    <property type="match status" value="1"/>
</dbReference>
<feature type="domain" description="Glutamate/phenylalanine/leucine/valine/L-tryptophan dehydrogenase C-terminal" evidence="2">
    <location>
        <begin position="2"/>
        <end position="101"/>
    </location>
</feature>
<reference evidence="3" key="1">
    <citation type="submission" date="2021-01" db="EMBL/GenBank/DDBJ databases">
        <authorList>
            <consortium name="Genoscope - CEA"/>
            <person name="William W."/>
        </authorList>
    </citation>
    <scope>NUCLEOTIDE SEQUENCE</scope>
</reference>
<dbReference type="Proteomes" id="UP000692954">
    <property type="component" value="Unassembled WGS sequence"/>
</dbReference>
<dbReference type="EMBL" id="CAJJDN010000036">
    <property type="protein sequence ID" value="CAD8077204.1"/>
    <property type="molecule type" value="Genomic_DNA"/>
</dbReference>
<comment type="caution">
    <text evidence="3">The sequence shown here is derived from an EMBL/GenBank/DDBJ whole genome shotgun (WGS) entry which is preliminary data.</text>
</comment>
<proteinExistence type="predicted"/>
<keyword evidence="4" id="KW-1185">Reference proteome</keyword>
<gene>
    <name evidence="3" type="ORF">PSON_ATCC_30995.1.T0360006</name>
</gene>
<keyword evidence="1" id="KW-0560">Oxidoreductase</keyword>
<dbReference type="InterPro" id="IPR006096">
    <property type="entry name" value="Glu/Leu/Phe/Val/Trp_DH_C"/>
</dbReference>
<accession>A0A8S1MQP7</accession>
<organism evidence="3 4">
    <name type="scientific">Paramecium sonneborni</name>
    <dbReference type="NCBI Taxonomy" id="65129"/>
    <lineage>
        <taxon>Eukaryota</taxon>
        <taxon>Sar</taxon>
        <taxon>Alveolata</taxon>
        <taxon>Ciliophora</taxon>
        <taxon>Intramacronucleata</taxon>
        <taxon>Oligohymenophorea</taxon>
        <taxon>Peniculida</taxon>
        <taxon>Parameciidae</taxon>
        <taxon>Paramecium</taxon>
    </lineage>
</organism>